<dbReference type="GO" id="GO:0004222">
    <property type="term" value="F:metalloendopeptidase activity"/>
    <property type="evidence" value="ECO:0007669"/>
    <property type="project" value="TreeGrafter"/>
</dbReference>
<dbReference type="OrthoDB" id="9810477at2"/>
<dbReference type="Pfam" id="PF01551">
    <property type="entry name" value="Peptidase_M23"/>
    <property type="match status" value="1"/>
</dbReference>
<gene>
    <name evidence="2" type="ORF">DUE52_23750</name>
</gene>
<dbReference type="PANTHER" id="PTHR21666">
    <property type="entry name" value="PEPTIDASE-RELATED"/>
    <property type="match status" value="1"/>
</dbReference>
<dbReference type="InterPro" id="IPR016047">
    <property type="entry name" value="M23ase_b-sheet_dom"/>
</dbReference>
<feature type="domain" description="M23ase beta-sheet core" evidence="1">
    <location>
        <begin position="103"/>
        <end position="197"/>
    </location>
</feature>
<name>A0A368JK61_9BACT</name>
<sequence length="226" mass="25389">MYSPKQIVCLLISFYLGSQVVTYGQMAENEDSLRVSWDSLEVELLRTTRTYEQVDRLIQAIPLRPEYLNRLPSTFPVEVPLHEFKVSSPFGLRRHPVYKKTLFHGGIDVKARTGMRVKSTAPGIVKRVGYDPGLGAFVQVLHSFGFETIYGHLSGYCVQPGQKVERGDEIGKVGQTGLATGSHLHYVVRKNGQPVDPLHFCYLLRRRVWLHQIGSGSTIFSSLGTI</sequence>
<dbReference type="PANTHER" id="PTHR21666:SF270">
    <property type="entry name" value="MUREIN HYDROLASE ACTIVATOR ENVC"/>
    <property type="match status" value="1"/>
</dbReference>
<proteinExistence type="predicted"/>
<comment type="caution">
    <text evidence="2">The sequence shown here is derived from an EMBL/GenBank/DDBJ whole genome shotgun (WGS) entry which is preliminary data.</text>
</comment>
<dbReference type="AlphaFoldDB" id="A0A368JK61"/>
<dbReference type="EMBL" id="QOWE01000022">
    <property type="protein sequence ID" value="RCR67074.1"/>
    <property type="molecule type" value="Genomic_DNA"/>
</dbReference>
<dbReference type="SUPFAM" id="SSF51261">
    <property type="entry name" value="Duplicated hybrid motif"/>
    <property type="match status" value="1"/>
</dbReference>
<reference evidence="2 3" key="1">
    <citation type="submission" date="2018-07" db="EMBL/GenBank/DDBJ databases">
        <title>Genome analysis of Larkinella rosea.</title>
        <authorList>
            <person name="Zhou Z."/>
            <person name="Wang G."/>
        </authorList>
    </citation>
    <scope>NUCLEOTIDE SEQUENCE [LARGE SCALE GENOMIC DNA]</scope>
    <source>
        <strain evidence="3">zzj9</strain>
    </source>
</reference>
<dbReference type="Gene3D" id="2.70.70.10">
    <property type="entry name" value="Glucose Permease (Domain IIA)"/>
    <property type="match status" value="1"/>
</dbReference>
<dbReference type="InterPro" id="IPR011055">
    <property type="entry name" value="Dup_hybrid_motif"/>
</dbReference>
<evidence type="ECO:0000313" key="2">
    <source>
        <dbReference type="EMBL" id="RCR67074.1"/>
    </source>
</evidence>
<evidence type="ECO:0000259" key="1">
    <source>
        <dbReference type="Pfam" id="PF01551"/>
    </source>
</evidence>
<accession>A0A368JK61</accession>
<dbReference type="InterPro" id="IPR050570">
    <property type="entry name" value="Cell_wall_metabolism_enzyme"/>
</dbReference>
<keyword evidence="3" id="KW-1185">Reference proteome</keyword>
<dbReference type="CDD" id="cd12797">
    <property type="entry name" value="M23_peptidase"/>
    <property type="match status" value="1"/>
</dbReference>
<evidence type="ECO:0000313" key="3">
    <source>
        <dbReference type="Proteomes" id="UP000253383"/>
    </source>
</evidence>
<protein>
    <submittedName>
        <fullName evidence="2">M23 family peptidase</fullName>
    </submittedName>
</protein>
<organism evidence="2 3">
    <name type="scientific">Larkinella punicea</name>
    <dbReference type="NCBI Taxonomy" id="2315727"/>
    <lineage>
        <taxon>Bacteria</taxon>
        <taxon>Pseudomonadati</taxon>
        <taxon>Bacteroidota</taxon>
        <taxon>Cytophagia</taxon>
        <taxon>Cytophagales</taxon>
        <taxon>Spirosomataceae</taxon>
        <taxon>Larkinella</taxon>
    </lineage>
</organism>
<dbReference type="Proteomes" id="UP000253383">
    <property type="component" value="Unassembled WGS sequence"/>
</dbReference>